<dbReference type="AlphaFoldDB" id="A0A2L1GR59"/>
<evidence type="ECO:0000313" key="2">
    <source>
        <dbReference type="Proteomes" id="UP000239867"/>
    </source>
</evidence>
<organism evidence="1 2">
    <name type="scientific">Desulfobulbus oralis</name>
    <dbReference type="NCBI Taxonomy" id="1986146"/>
    <lineage>
        <taxon>Bacteria</taxon>
        <taxon>Pseudomonadati</taxon>
        <taxon>Thermodesulfobacteriota</taxon>
        <taxon>Desulfobulbia</taxon>
        <taxon>Desulfobulbales</taxon>
        <taxon>Desulfobulbaceae</taxon>
        <taxon>Desulfobulbus</taxon>
    </lineage>
</organism>
<dbReference type="SUPFAM" id="SSF89372">
    <property type="entry name" value="Fucose-specific lectin"/>
    <property type="match status" value="1"/>
</dbReference>
<name>A0A2L1GR59_9BACT</name>
<sequence>MGMRGSWQALQGCAWGLALLGLCVWAGPALAREAPAKAAVSRDMVWTVSSGNWRAIYFSSQDTRGRWTKPVQLSEGGVDSLLPCIVAGPAGKKYAVWVIRDELRLTIAYAVFDAHAWSEVRLVPDLPEEATMPFVAVDNAGVLWLVFAGNDGATQDDIYCMRLRQGKWSRPEQVNFGNDVPDINPCIEIDRKGAIQITWEGFRDGAYVLLTSRFAGDGWTEEQALSTGELERLQQQRQQFSEESVPNFVADRSMLFIRSNNE</sequence>
<gene>
    <name evidence="1" type="ORF">CAY53_12240</name>
</gene>
<evidence type="ECO:0000313" key="1">
    <source>
        <dbReference type="EMBL" id="AVD72152.1"/>
    </source>
</evidence>
<accession>A0A2L1GR59</accession>
<evidence type="ECO:0008006" key="3">
    <source>
        <dbReference type="Google" id="ProtNLM"/>
    </source>
</evidence>
<dbReference type="KEGG" id="deo:CAY53_12240"/>
<protein>
    <recommendedName>
        <fullName evidence="3">Sialidase domain-containing protein</fullName>
    </recommendedName>
</protein>
<reference evidence="1 2" key="1">
    <citation type="journal article" date="2018" name="MBio">
        <title>Insights into the evolution of host association through the isolation and characterization of a novel human periodontal pathobiont, Desulfobulbus oralis.</title>
        <authorList>
            <person name="Cross K.L."/>
            <person name="Chirania P."/>
            <person name="Xiong W."/>
            <person name="Beall C.J."/>
            <person name="Elkins J.G."/>
            <person name="Giannone R.J."/>
            <person name="Griffen A.L."/>
            <person name="Guss A.M."/>
            <person name="Hettich R.L."/>
            <person name="Joshi S.S."/>
            <person name="Mokrzan E.M."/>
            <person name="Martin R.K."/>
            <person name="Zhulin I.B."/>
            <person name="Leys E.J."/>
            <person name="Podar M."/>
        </authorList>
    </citation>
    <scope>NUCLEOTIDE SEQUENCE [LARGE SCALE GENOMIC DNA]</scope>
    <source>
        <strain evidence="1 2">ORNL</strain>
    </source>
</reference>
<proteinExistence type="predicted"/>
<dbReference type="Proteomes" id="UP000239867">
    <property type="component" value="Chromosome"/>
</dbReference>
<dbReference type="EMBL" id="CP021255">
    <property type="protein sequence ID" value="AVD72152.1"/>
    <property type="molecule type" value="Genomic_DNA"/>
</dbReference>
<keyword evidence="2" id="KW-1185">Reference proteome</keyword>